<gene>
    <name evidence="1" type="ORF">CNE99_07325</name>
</gene>
<proteinExistence type="predicted"/>
<dbReference type="InterPro" id="IPR036705">
    <property type="entry name" value="Ribosyl_crysJ1_sf"/>
</dbReference>
<sequence length="460" mass="50404">MIFTGWSTPLDLLGEEIGQREYEGHPVPDSIKDKVGTIIEEDAMNVAMIDPIFDELAALPQSPDFAYLQPNDLEGIRQQRPDGPRQLGTVNASEIQDRLHGAWTGRAAGCALGKPVEGVGMRGAKGMDGRTTIRTYLENRGHWPLDFYFSGADASDGIKLPCELSQRENIAFMEPDDDIHYTLIALHVLEKHGADFTWKDVANAWNNCLPYNAICTAETQAILNYNNARPRKAQAGTPAAEWVTPEYTSTHRNPYREWIGAQIRADGWGYACAGNPELAAEFAWRDAHWTHRANGIYGEMMFAAITAAAFVEHDAVRLIEIGLSEIPAQSRLAEAIRAGLTQAEQARNFHTYMDWVQEHYGDLSPVHTVNNALVVTGAMIFGQMDFHQSICTSVEGAWDTDCNGATCGSIVGAASGAKGLNSSLVAPLNDTIKPKVFGFEDIAMSELADRTRKVHDAIAG</sequence>
<accession>A0A2A5WNK4</accession>
<dbReference type="EMBL" id="NTKD01000040">
    <property type="protein sequence ID" value="PDH38125.1"/>
    <property type="molecule type" value="Genomic_DNA"/>
</dbReference>
<dbReference type="Pfam" id="PF03747">
    <property type="entry name" value="ADP_ribosyl_GH"/>
    <property type="match status" value="1"/>
</dbReference>
<evidence type="ECO:0008006" key="3">
    <source>
        <dbReference type="Google" id="ProtNLM"/>
    </source>
</evidence>
<dbReference type="Gene3D" id="1.10.4080.10">
    <property type="entry name" value="ADP-ribosylation/Crystallin J1"/>
    <property type="match status" value="1"/>
</dbReference>
<dbReference type="InterPro" id="IPR005502">
    <property type="entry name" value="Ribosyl_crysJ1"/>
</dbReference>
<organism evidence="1 2">
    <name type="scientific">OM182 bacterium MED-G24</name>
    <dbReference type="NCBI Taxonomy" id="1986255"/>
    <lineage>
        <taxon>Bacteria</taxon>
        <taxon>Pseudomonadati</taxon>
        <taxon>Pseudomonadota</taxon>
        <taxon>Gammaproteobacteria</taxon>
        <taxon>OMG group</taxon>
        <taxon>OM182 clade</taxon>
    </lineage>
</organism>
<reference evidence="1 2" key="1">
    <citation type="submission" date="2017-08" db="EMBL/GenBank/DDBJ databases">
        <title>Fine stratification of microbial communities through a metagenomic profile of the photic zone.</title>
        <authorList>
            <person name="Haro-Moreno J.M."/>
            <person name="Lopez-Perez M."/>
            <person name="De La Torre J."/>
            <person name="Picazo A."/>
            <person name="Camacho A."/>
            <person name="Rodriguez-Valera F."/>
        </authorList>
    </citation>
    <scope>NUCLEOTIDE SEQUENCE [LARGE SCALE GENOMIC DNA]</scope>
    <source>
        <strain evidence="1">MED-G24</strain>
    </source>
</reference>
<dbReference type="Proteomes" id="UP000219327">
    <property type="component" value="Unassembled WGS sequence"/>
</dbReference>
<evidence type="ECO:0000313" key="1">
    <source>
        <dbReference type="EMBL" id="PDH38125.1"/>
    </source>
</evidence>
<dbReference type="AlphaFoldDB" id="A0A2A5WNK4"/>
<evidence type="ECO:0000313" key="2">
    <source>
        <dbReference type="Proteomes" id="UP000219327"/>
    </source>
</evidence>
<dbReference type="SUPFAM" id="SSF101478">
    <property type="entry name" value="ADP-ribosylglycohydrolase"/>
    <property type="match status" value="1"/>
</dbReference>
<protein>
    <recommendedName>
        <fullName evidence="3">ADP-ribosylglycohydrolase family protein</fullName>
    </recommendedName>
</protein>
<name>A0A2A5WNK4_9GAMM</name>
<comment type="caution">
    <text evidence="1">The sequence shown here is derived from an EMBL/GenBank/DDBJ whole genome shotgun (WGS) entry which is preliminary data.</text>
</comment>